<feature type="region of interest" description="Disordered" evidence="5">
    <location>
        <begin position="1"/>
        <end position="24"/>
    </location>
</feature>
<dbReference type="PANTHER" id="PTHR31268:SF32">
    <property type="entry name" value="GALACTINOL--SUCROSE GALACTOSYLTRANSFERASE 2-RELATED"/>
    <property type="match status" value="1"/>
</dbReference>
<evidence type="ECO:0000313" key="6">
    <source>
        <dbReference type="EMBL" id="EPQ28720.1"/>
    </source>
</evidence>
<name>A0A061H9L5_9BASI</name>
<dbReference type="GeneID" id="19317633"/>
<proteinExistence type="inferred from homology"/>
<dbReference type="Pfam" id="PF05691">
    <property type="entry name" value="Raffinose_syn"/>
    <property type="match status" value="1"/>
</dbReference>
<dbReference type="InterPro" id="IPR013785">
    <property type="entry name" value="Aldolase_TIM"/>
</dbReference>
<dbReference type="Proteomes" id="UP000053664">
    <property type="component" value="Unassembled WGS sequence"/>
</dbReference>
<dbReference type="KEGG" id="pfp:PFL1_03524"/>
<protein>
    <recommendedName>
        <fullName evidence="8">Alpha-galactosidase</fullName>
    </recommendedName>
</protein>
<dbReference type="HOGENOM" id="CLU_260857_0_0_1"/>
<dbReference type="EMBL" id="KE361633">
    <property type="protein sequence ID" value="EPQ28720.1"/>
    <property type="molecule type" value="Genomic_DNA"/>
</dbReference>
<evidence type="ECO:0000256" key="2">
    <source>
        <dbReference type="ARBA" id="ARBA00007240"/>
    </source>
</evidence>
<evidence type="ECO:0000256" key="4">
    <source>
        <dbReference type="ARBA" id="ARBA00049426"/>
    </source>
</evidence>
<comment type="catalytic activity">
    <reaction evidence="1">
        <text>Hydrolysis of terminal, non-reducing alpha-D-galactose residues in alpha-D-galactosides, including galactose oligosaccharides, galactomannans and galactolipids.</text>
        <dbReference type="EC" id="3.2.1.22"/>
    </reaction>
</comment>
<dbReference type="PANTHER" id="PTHR31268">
    <property type="match status" value="1"/>
</dbReference>
<dbReference type="GO" id="GO:0047274">
    <property type="term" value="F:galactinol-sucrose galactosyltransferase activity"/>
    <property type="evidence" value="ECO:0007669"/>
    <property type="project" value="UniProtKB-EC"/>
</dbReference>
<evidence type="ECO:0000256" key="3">
    <source>
        <dbReference type="ARBA" id="ARBA00023277"/>
    </source>
</evidence>
<evidence type="ECO:0008006" key="8">
    <source>
        <dbReference type="Google" id="ProtNLM"/>
    </source>
</evidence>
<feature type="region of interest" description="Disordered" evidence="5">
    <location>
        <begin position="67"/>
        <end position="108"/>
    </location>
</feature>
<dbReference type="eggNOG" id="ENOG502QPVE">
    <property type="taxonomic scope" value="Eukaryota"/>
</dbReference>
<dbReference type="OrthoDB" id="4664297at2759"/>
<feature type="region of interest" description="Disordered" evidence="5">
    <location>
        <begin position="1073"/>
        <end position="1092"/>
    </location>
</feature>
<evidence type="ECO:0000256" key="1">
    <source>
        <dbReference type="ARBA" id="ARBA00001255"/>
    </source>
</evidence>
<gene>
    <name evidence="6" type="ORF">PFL1_03524</name>
</gene>
<reference evidence="6 7" key="1">
    <citation type="journal article" date="2013" name="Plant Cell">
        <title>The transition from a phytopathogenic smut ancestor to an anamorphic biocontrol agent deciphered by comparative whole-genome analysis.</title>
        <authorList>
            <person name="Lefebvre F."/>
            <person name="Joly D.L."/>
            <person name="Labbe C."/>
            <person name="Teichmann B."/>
            <person name="Linning R."/>
            <person name="Belzile F."/>
            <person name="Bakkeren G."/>
            <person name="Belanger R.R."/>
        </authorList>
    </citation>
    <scope>NUCLEOTIDE SEQUENCE [LARGE SCALE GENOMIC DNA]</scope>
    <source>
        <strain evidence="6 7">PF-1</strain>
    </source>
</reference>
<dbReference type="SUPFAM" id="SSF51445">
    <property type="entry name" value="(Trans)glycosidases"/>
    <property type="match status" value="1"/>
</dbReference>
<feature type="compositionally biased region" description="Low complexity" evidence="5">
    <location>
        <begin position="1081"/>
        <end position="1092"/>
    </location>
</feature>
<dbReference type="RefSeq" id="XP_007879235.1">
    <property type="nucleotide sequence ID" value="XM_007881044.1"/>
</dbReference>
<comment type="catalytic activity">
    <reaction evidence="4">
        <text>alpha-D-galactosyl-(1-&gt;3)-1D-myo-inositol + sucrose = raffinose + myo-inositol</text>
        <dbReference type="Rhea" id="RHEA:20161"/>
        <dbReference type="ChEBI" id="CHEBI:16634"/>
        <dbReference type="ChEBI" id="CHEBI:17268"/>
        <dbReference type="ChEBI" id="CHEBI:17505"/>
        <dbReference type="ChEBI" id="CHEBI:17992"/>
        <dbReference type="EC" id="2.4.1.82"/>
    </reaction>
</comment>
<feature type="region of interest" description="Disordered" evidence="5">
    <location>
        <begin position="411"/>
        <end position="438"/>
    </location>
</feature>
<dbReference type="InterPro" id="IPR017853">
    <property type="entry name" value="GH"/>
</dbReference>
<keyword evidence="3" id="KW-0119">Carbohydrate metabolism</keyword>
<comment type="similarity">
    <text evidence="2">Belongs to the glycosyl hydrolases 36 family.</text>
</comment>
<sequence>MASHIVFEPQLNTTTTHRLDPHARNSTPLTFAAHVSTQQHRHTADILSGAVKIQLWTNLPLVDASTADSVGGSGTPSSSARPDTDGSASPAVPVLDDASPVEGQDADGGKQAWRAYDLGPAPFSDAAWSVFCTTLTTVPRAEAEPAASPSSGSHKTYYGFTYRLAFPDGRMEWLSYPHQDGRIKLVTRPASSTSSTSTASTPSIDQVLAFADGVTYRDLVEANGSVQSSSGRDAIKMSAAYVQLSDHRGAEAALATLQPVYRSASGIVEERTKSTWCTSRTFAHPSHVSPDFGASYLLFALEDDDAVLAVMPAISDPDRLWDLTRSRHPSAADGQYSLCCRATRRSDGTAKVAFATGPRACAVEVMEACRRAARILSQESVHAQDERKDVSVLLGRDGGYSSILTSASAASLDTEAGSTSSSSSDESSEGASAGLPASSSVASNLTQESFDSLPPTYESAMGLRVDASAVLRGDGEGHSRFAGSRPLDPKTGLGFCTWEAMGTEDRRPFLSKVVTAIEDLEASFGAGCITSVLIDDGWQDVAYHSDDRSHRGSLKSGRMAAEMLDVDEARAAAASGEDSTVLGLYVAHLRRRFPALQHVGCWMTLAGYWDGLEAGGEIATQLQGGLAEVDVHDPFREAQRKWLVPASDDANDAFWSRTFAALRQAGIDFVKVDAQAEWDWIVPHKQGEMCGVSAKSAFEAMQAAALRYMGPGSIIHSMSGSSATTNSARTLLLGGGSNGGALHDAPTSLRVTDDFFPDIPEAHRHHLVHNAYNSLLVAGGELRADADMFSSKCRSTCGEDWASYHASFRAYSDAKLWISEGPWSPSPSSEASVSKLLAHDKRGQLRTVQASEPARPLSSALFQELVADGPGPALKLCSRNAAADAASIGLWNARGADAESLDLISPSVLAELQVGVGRGDDLAIYRPSTGATAVLSQAQLQDPRGQHDPLLLVGLPRAGHDSLVVAPLRSGGEVSLGCLGLVDKFNGIHAMAAPGMFHELSGRAQEGSTAAAVAAAPAASPIATTSTQGSDEQPPLSKVLALGQSRWDAVRIMLLLGINTMFQTLLFGLGSGKSTTRRRPASGADVSAAGSDQLPRHGVLTGALLRLRSGVGRLVVPRSRSDMDGAREAYLPLITLGLGAGRRTLRHPLSTLKTAINPLSWAGMMLEMPIAGAALASDEVEVEVESEAGAEAASEVDSANAERLRYSIELLFAGLVGFVVRASAERLRTFRVKVDELDVLEREGIVQMRMVEEGLVCPPPRRDAEAGWETAIVTVDLEALAGSRSHPFLCPGEGGRAESTWQVELAFDR</sequence>
<evidence type="ECO:0000256" key="5">
    <source>
        <dbReference type="SAM" id="MobiDB-lite"/>
    </source>
</evidence>
<accession>A0A061H9L5</accession>
<organism evidence="6 7">
    <name type="scientific">Pseudozyma flocculosa PF-1</name>
    <dbReference type="NCBI Taxonomy" id="1277687"/>
    <lineage>
        <taxon>Eukaryota</taxon>
        <taxon>Fungi</taxon>
        <taxon>Dikarya</taxon>
        <taxon>Basidiomycota</taxon>
        <taxon>Ustilaginomycotina</taxon>
        <taxon>Ustilaginomycetes</taxon>
        <taxon>Ustilaginales</taxon>
        <taxon>Ustilaginaceae</taxon>
        <taxon>Pseudozyma</taxon>
    </lineage>
</organism>
<evidence type="ECO:0000313" key="7">
    <source>
        <dbReference type="Proteomes" id="UP000053664"/>
    </source>
</evidence>
<dbReference type="GO" id="GO:0004557">
    <property type="term" value="F:alpha-galactosidase activity"/>
    <property type="evidence" value="ECO:0007669"/>
    <property type="project" value="UniProtKB-EC"/>
</dbReference>
<dbReference type="Gene3D" id="3.20.20.70">
    <property type="entry name" value="Aldolase class I"/>
    <property type="match status" value="1"/>
</dbReference>
<feature type="compositionally biased region" description="Low complexity" evidence="5">
    <location>
        <begin position="411"/>
        <end position="435"/>
    </location>
</feature>
<dbReference type="InterPro" id="IPR008811">
    <property type="entry name" value="Glycosyl_hydrolases_36"/>
</dbReference>